<proteinExistence type="predicted"/>
<dbReference type="EMBL" id="WNJO01000020">
    <property type="protein sequence ID" value="MTV83210.1"/>
    <property type="molecule type" value="Genomic_DNA"/>
</dbReference>
<accession>A0A7X2XX78</accession>
<comment type="caution">
    <text evidence="2">The sequence shown here is derived from an EMBL/GenBank/DDBJ whole genome shotgun (WGS) entry which is preliminary data.</text>
</comment>
<sequence>MADKGNARQAAILFEQLGDYQDAHEKAVANRELADAQDRENLKAQQAQQYNNAMAAFGKGDLNTAGNLFAQLGDYQDAKQKLALVQNAVAQSQQQAQAQNYERAYQTTLARANHAQRSADLRLALNDLAQFGDYKDAKQQLADLQTKLPGLLANEQSQKRARSRRNKRIAIIAGIVVVLLVVIGGGFAYHAHTVSALNKQVTVQRQANASSFNKLPSNTQQDIKDMLATYHGNVNDYTYTLKQKTANYNIVTYKFVGPDHSKDILPTSGTRTYNQTAISHQ</sequence>
<keyword evidence="1" id="KW-1133">Transmembrane helix</keyword>
<organism evidence="2 3">
    <name type="scientific">Secundilactobacillus folii</name>
    <dbReference type="NCBI Taxonomy" id="2678357"/>
    <lineage>
        <taxon>Bacteria</taxon>
        <taxon>Bacillati</taxon>
        <taxon>Bacillota</taxon>
        <taxon>Bacilli</taxon>
        <taxon>Lactobacillales</taxon>
        <taxon>Lactobacillaceae</taxon>
        <taxon>Secundilactobacillus</taxon>
    </lineage>
</organism>
<dbReference type="RefSeq" id="WP_155432471.1">
    <property type="nucleotide sequence ID" value="NZ_WNJO01000020.1"/>
</dbReference>
<protein>
    <submittedName>
        <fullName evidence="2">Uncharacterized protein</fullName>
    </submittedName>
</protein>
<dbReference type="Proteomes" id="UP000466388">
    <property type="component" value="Unassembled WGS sequence"/>
</dbReference>
<evidence type="ECO:0000256" key="1">
    <source>
        <dbReference type="SAM" id="Phobius"/>
    </source>
</evidence>
<keyword evidence="3" id="KW-1185">Reference proteome</keyword>
<feature type="transmembrane region" description="Helical" evidence="1">
    <location>
        <begin position="169"/>
        <end position="189"/>
    </location>
</feature>
<name>A0A7X2XX78_9LACO</name>
<evidence type="ECO:0000313" key="3">
    <source>
        <dbReference type="Proteomes" id="UP000466388"/>
    </source>
</evidence>
<evidence type="ECO:0000313" key="2">
    <source>
        <dbReference type="EMBL" id="MTV83210.1"/>
    </source>
</evidence>
<reference evidence="2 3" key="1">
    <citation type="submission" date="2019-11" db="EMBL/GenBank/DDBJ databases">
        <title>Lactobacillus sp. nov. CRM56-3, isolated from fermented tea leaves.</title>
        <authorList>
            <person name="Phuengjayaem S."/>
            <person name="Tanasupawat S."/>
        </authorList>
    </citation>
    <scope>NUCLEOTIDE SEQUENCE [LARGE SCALE GENOMIC DNA]</scope>
    <source>
        <strain evidence="2 3">CRM56-3</strain>
    </source>
</reference>
<dbReference type="AlphaFoldDB" id="A0A7X2XX78"/>
<gene>
    <name evidence="2" type="ORF">GM612_11330</name>
</gene>
<keyword evidence="1" id="KW-0812">Transmembrane</keyword>
<keyword evidence="1" id="KW-0472">Membrane</keyword>